<reference evidence="11" key="1">
    <citation type="submission" date="2018-11" db="EMBL/GenBank/DDBJ databases">
        <authorList>
            <person name="Grassa J C."/>
        </authorList>
    </citation>
    <scope>NUCLEOTIDE SEQUENCE [LARGE SCALE GENOMIC DNA]</scope>
</reference>
<reference evidence="11" key="2">
    <citation type="submission" date="2021-03" db="UniProtKB">
        <authorList>
            <consortium name="EnsemblPlants"/>
        </authorList>
    </citation>
    <scope>IDENTIFICATION</scope>
</reference>
<sequence>MRDEEDFQRREIPDLSLDRLKVLSALGRGAKGVVFLVKDKDRDEFLALKVISKALIEKKGKAAATAEGDEYRRVSFEQGVLGLLRHPLFPRLRGVLDTDKLVGYAIDYCPGRDLNVLRKKQSEKMFSDDIIRDLKPDNVMVQENGHIMMIDFDLSTRLSPKSTPASSPSSSNSVATSRNSVSIKKRQSPFYRLCNSGISPEDSVSQNGHSENSVRAESDSTEKSNSFVGTEEYVAPEIISGEGHGFSVDWWSLGVVLYEMLYGTTPFKGSNRKETFYRILTKTPELYGEATPLRDLIKKLLEKDPKQRIELEEIKGHDFFKGLNWESVGGGVDSCKVGDDVALFGSEVGSWIYLLGLGLRYGSFTKKWALTGLGTVDKYLREPSLFNPLLDIEDFRSLESDLGPKKRKALDGISIGPSPFKASAEILTPLDHPTCEASASSILAEPSHVPAYSPGSSSASTSKRRRGRPSATNLPPRATTPSEPNETSPPPRRRGRPSKSSLGCNSNSFTKKKQQKSEARKRQNAIRANWENKPGFSIWGRGDLPRNVSTIQMRVLAWNCRGLGNAATVRQLKELIRKFDPEVLVLSEVRLSNENLNSLMSKLHFYNHSYVPPLGSAGGLSVCWKNGVGCSIHFADKNKIIACITSDPPDKPWLLIGSYGPPSYGEKESYWNSIGNFISECTLPVLLIGDLNGTLLDSECLNYSSSSNIGRYSFDLRRTVNRTGLIDLGFQGVKFTWFRKGPRSSSGTCLKRARLDRALASVDWRLAWPKAIVNHLSASTSDHSPILLDTEGGRSCSNAQFKYELMWERDPRVFWVVKNAWANAQHHNPMINMYRKIKITKKHLAQWNKNQFRNLSTQISKARSTLSEIEKSLNCDFESLSKARNSLDEALAREEVFWRQKSRVSWLKDGDRATKFFMASTVTRRRRNYVQFIKDENGHKLEEMDDIARAFVGHFTRIFSKNQGRSSMLHYDWSYEVSTPALSDDLLAIPVAEEIIKALSSMGLDKAPGPDGLPVAFFRSHWETIKHDFLDMVCHFFTTSELPFFINDTNLVLIPKKENPNLVSDYRPIALCNVVYKCISKIIALRLRPILPLIISPAQTAFIKGRFIAENSAVAKEIVHSMSKRKGKLRGFKVSRTAPPITHLMFADDILLFGQATPKEAKAFLQCIQTYCSWSGQAVNFHKSTVYFSKGVPRSRSTEIAEILGMSKMNSDAKYLGLPLFCSKENKPHNYQFLVKKVLARIDGWKSRLLSKAGRACLIQSVGCSLPIYAASSEVLPSNITSKIDKGLRNFWWGETDAKKTLHTIAWNSLCKSKFNGGLGFRLVKDINSAFILKWGWKILTDSTSLWSMIFNEKYLKRTNFFDIELKSTDSKLWKAILNCRPLLSQATCRRIGDGKSTSIWFDKWVPTGDHQPPPLQDATQGANLVSDFINENNSWNETKIRNWFRPQDAANILNIGLPALPQKDSWCWLQEKSGVFSTKSAFHLAANHSNDYHPNGIWKTIWNSPLHARFKLLWWQILSNSLPTREKLGRVIQIPTMDCPLCLSEVESSYHLFWQCPFAKAVWFGSLWGIRTDCVNCSSWEDWMTWFQIGLNRPRCLTFHEFMLGALCIFEVIWKVRNDLVHGVQKMSLDEATKTVRLRFKDHSSAATSPDPGFSTNLTPPMGWICCTTDVSISTDHSVGAAVFRNSQNCIIDIFSDRFAATDPSLAEAQMLVSAACYAGIKQYRNIIFHCDNTTVVSFFNAPPTERNNFNLEGAAYRFSNSCLTLHCYKLLHIQRKDNFMAHNTAKWARLNMFFGDIAISNFDGEVLSDFQE</sequence>
<feature type="region of interest" description="Disordered" evidence="9">
    <location>
        <begin position="446"/>
        <end position="527"/>
    </location>
</feature>
<dbReference type="SMART" id="SM00220">
    <property type="entry name" value="S_TKc"/>
    <property type="match status" value="1"/>
</dbReference>
<evidence type="ECO:0000256" key="4">
    <source>
        <dbReference type="ARBA" id="ARBA00022741"/>
    </source>
</evidence>
<evidence type="ECO:0000313" key="11">
    <source>
        <dbReference type="EnsemblPlants" id="cds.evm.model.04.2166"/>
    </source>
</evidence>
<evidence type="ECO:0000256" key="5">
    <source>
        <dbReference type="ARBA" id="ARBA00022777"/>
    </source>
</evidence>
<dbReference type="Pfam" id="PF13966">
    <property type="entry name" value="zf-RVT"/>
    <property type="match status" value="1"/>
</dbReference>
<keyword evidence="5" id="KW-0418">Kinase</keyword>
<feature type="compositionally biased region" description="Polar residues" evidence="9">
    <location>
        <begin position="197"/>
        <end position="211"/>
    </location>
</feature>
<proteinExistence type="predicted"/>
<evidence type="ECO:0000313" key="12">
    <source>
        <dbReference type="Proteomes" id="UP000596661"/>
    </source>
</evidence>
<dbReference type="PROSITE" id="PS50011">
    <property type="entry name" value="PROTEIN_KINASE_DOM"/>
    <property type="match status" value="1"/>
</dbReference>
<protein>
    <recommendedName>
        <fullName evidence="1">non-specific serine/threonine protein kinase</fullName>
        <ecNumber evidence="1">2.7.11.1</ecNumber>
    </recommendedName>
</protein>
<evidence type="ECO:0000256" key="2">
    <source>
        <dbReference type="ARBA" id="ARBA00022527"/>
    </source>
</evidence>
<keyword evidence="6" id="KW-0067">ATP-binding</keyword>
<dbReference type="InterPro" id="IPR026960">
    <property type="entry name" value="RVT-Znf"/>
</dbReference>
<dbReference type="EC" id="2.7.11.1" evidence="1"/>
<dbReference type="Pfam" id="PF13456">
    <property type="entry name" value="RVT_3"/>
    <property type="match status" value="1"/>
</dbReference>
<evidence type="ECO:0000256" key="1">
    <source>
        <dbReference type="ARBA" id="ARBA00012513"/>
    </source>
</evidence>
<dbReference type="EnsemblPlants" id="evm.model.04.2166">
    <property type="protein sequence ID" value="cds.evm.model.04.2166"/>
    <property type="gene ID" value="evm.TU.04.2166"/>
</dbReference>
<dbReference type="SUPFAM" id="SSF56219">
    <property type="entry name" value="DNase I-like"/>
    <property type="match status" value="1"/>
</dbReference>
<feature type="region of interest" description="Disordered" evidence="9">
    <location>
        <begin position="158"/>
        <end position="181"/>
    </location>
</feature>
<dbReference type="Gene3D" id="3.30.200.20">
    <property type="entry name" value="Phosphorylase Kinase, domain 1"/>
    <property type="match status" value="1"/>
</dbReference>
<dbReference type="SUPFAM" id="SSF56672">
    <property type="entry name" value="DNA/RNA polymerases"/>
    <property type="match status" value="1"/>
</dbReference>
<dbReference type="CDD" id="cd01650">
    <property type="entry name" value="RT_nLTR_like"/>
    <property type="match status" value="1"/>
</dbReference>
<dbReference type="CDD" id="cd06222">
    <property type="entry name" value="RNase_H_like"/>
    <property type="match status" value="1"/>
</dbReference>
<dbReference type="InterPro" id="IPR036691">
    <property type="entry name" value="Endo/exonu/phosph_ase_sf"/>
</dbReference>
<keyword evidence="3" id="KW-0808">Transferase</keyword>
<evidence type="ECO:0000256" key="6">
    <source>
        <dbReference type="ARBA" id="ARBA00022840"/>
    </source>
</evidence>
<dbReference type="InterPro" id="IPR044730">
    <property type="entry name" value="RNase_H-like_dom_plant"/>
</dbReference>
<accession>A0A803PFU6</accession>
<dbReference type="InterPro" id="IPR000719">
    <property type="entry name" value="Prot_kinase_dom"/>
</dbReference>
<keyword evidence="12" id="KW-1185">Reference proteome</keyword>
<dbReference type="SUPFAM" id="SSF56112">
    <property type="entry name" value="Protein kinase-like (PK-like)"/>
    <property type="match status" value="1"/>
</dbReference>
<dbReference type="GO" id="GO:0004674">
    <property type="term" value="F:protein serine/threonine kinase activity"/>
    <property type="evidence" value="ECO:0007669"/>
    <property type="project" value="UniProtKB-KW"/>
</dbReference>
<dbReference type="FunFam" id="1.10.510.10:FF:000312">
    <property type="entry name" value="Serine/threonine-protein kinase OXI1"/>
    <property type="match status" value="1"/>
</dbReference>
<comment type="catalytic activity">
    <reaction evidence="7">
        <text>L-threonyl-[protein] + ATP = O-phospho-L-threonyl-[protein] + ADP + H(+)</text>
        <dbReference type="Rhea" id="RHEA:46608"/>
        <dbReference type="Rhea" id="RHEA-COMP:11060"/>
        <dbReference type="Rhea" id="RHEA-COMP:11605"/>
        <dbReference type="ChEBI" id="CHEBI:15378"/>
        <dbReference type="ChEBI" id="CHEBI:30013"/>
        <dbReference type="ChEBI" id="CHEBI:30616"/>
        <dbReference type="ChEBI" id="CHEBI:61977"/>
        <dbReference type="ChEBI" id="CHEBI:456216"/>
        <dbReference type="EC" id="2.7.11.1"/>
    </reaction>
</comment>
<evidence type="ECO:0000256" key="7">
    <source>
        <dbReference type="ARBA" id="ARBA00047899"/>
    </source>
</evidence>
<dbReference type="PANTHER" id="PTHR45637">
    <property type="entry name" value="FLIPPASE KINASE 1-RELATED"/>
    <property type="match status" value="1"/>
</dbReference>
<dbReference type="InterPro" id="IPR011009">
    <property type="entry name" value="Kinase-like_dom_sf"/>
</dbReference>
<dbReference type="Pfam" id="PF00069">
    <property type="entry name" value="Pkinase"/>
    <property type="match status" value="1"/>
</dbReference>
<dbReference type="Gene3D" id="1.10.510.10">
    <property type="entry name" value="Transferase(Phosphotransferase) domain 1"/>
    <property type="match status" value="2"/>
</dbReference>
<organism evidence="11 12">
    <name type="scientific">Cannabis sativa</name>
    <name type="common">Hemp</name>
    <name type="synonym">Marijuana</name>
    <dbReference type="NCBI Taxonomy" id="3483"/>
    <lineage>
        <taxon>Eukaryota</taxon>
        <taxon>Viridiplantae</taxon>
        <taxon>Streptophyta</taxon>
        <taxon>Embryophyta</taxon>
        <taxon>Tracheophyta</taxon>
        <taxon>Spermatophyta</taxon>
        <taxon>Magnoliopsida</taxon>
        <taxon>eudicotyledons</taxon>
        <taxon>Gunneridae</taxon>
        <taxon>Pentapetalae</taxon>
        <taxon>rosids</taxon>
        <taxon>fabids</taxon>
        <taxon>Rosales</taxon>
        <taxon>Cannabaceae</taxon>
        <taxon>Cannabis</taxon>
    </lineage>
</organism>
<name>A0A803PFU6_CANSA</name>
<dbReference type="InterPro" id="IPR002156">
    <property type="entry name" value="RNaseH_domain"/>
</dbReference>
<dbReference type="Gene3D" id="3.60.10.10">
    <property type="entry name" value="Endonuclease/exonuclease/phosphatase"/>
    <property type="match status" value="1"/>
</dbReference>
<dbReference type="InterPro" id="IPR005135">
    <property type="entry name" value="Endo/exonuclease/phosphatase"/>
</dbReference>
<comment type="catalytic activity">
    <reaction evidence="8">
        <text>L-seryl-[protein] + ATP = O-phospho-L-seryl-[protein] + ADP + H(+)</text>
        <dbReference type="Rhea" id="RHEA:17989"/>
        <dbReference type="Rhea" id="RHEA-COMP:9863"/>
        <dbReference type="Rhea" id="RHEA-COMP:11604"/>
        <dbReference type="ChEBI" id="CHEBI:15378"/>
        <dbReference type="ChEBI" id="CHEBI:29999"/>
        <dbReference type="ChEBI" id="CHEBI:30616"/>
        <dbReference type="ChEBI" id="CHEBI:83421"/>
        <dbReference type="ChEBI" id="CHEBI:456216"/>
        <dbReference type="EC" id="2.7.11.1"/>
    </reaction>
</comment>
<evidence type="ECO:0000259" key="10">
    <source>
        <dbReference type="PROSITE" id="PS50011"/>
    </source>
</evidence>
<dbReference type="Gramene" id="evm.model.04.2166">
    <property type="protein sequence ID" value="cds.evm.model.04.2166"/>
    <property type="gene ID" value="evm.TU.04.2166"/>
</dbReference>
<feature type="compositionally biased region" description="Basic and acidic residues" evidence="9">
    <location>
        <begin position="212"/>
        <end position="222"/>
    </location>
</feature>
<dbReference type="Proteomes" id="UP000596661">
    <property type="component" value="Chromosome 4"/>
</dbReference>
<evidence type="ECO:0000256" key="3">
    <source>
        <dbReference type="ARBA" id="ARBA00022679"/>
    </source>
</evidence>
<feature type="region of interest" description="Disordered" evidence="9">
    <location>
        <begin position="197"/>
        <end position="227"/>
    </location>
</feature>
<feature type="domain" description="Protein kinase" evidence="10">
    <location>
        <begin position="20"/>
        <end position="320"/>
    </location>
</feature>
<dbReference type="Pfam" id="PF03372">
    <property type="entry name" value="Exo_endo_phos"/>
    <property type="match status" value="1"/>
</dbReference>
<dbReference type="InterPro" id="IPR043502">
    <property type="entry name" value="DNA/RNA_pol_sf"/>
</dbReference>
<evidence type="ECO:0000256" key="9">
    <source>
        <dbReference type="SAM" id="MobiDB-lite"/>
    </source>
</evidence>
<feature type="compositionally biased region" description="Low complexity" evidence="9">
    <location>
        <begin position="162"/>
        <end position="181"/>
    </location>
</feature>
<dbReference type="EMBL" id="UZAU01000404">
    <property type="status" value="NOT_ANNOTATED_CDS"/>
    <property type="molecule type" value="Genomic_DNA"/>
</dbReference>
<keyword evidence="4" id="KW-0547">Nucleotide-binding</keyword>
<evidence type="ECO:0000256" key="8">
    <source>
        <dbReference type="ARBA" id="ARBA00048679"/>
    </source>
</evidence>
<dbReference type="GO" id="GO:0005524">
    <property type="term" value="F:ATP binding"/>
    <property type="evidence" value="ECO:0007669"/>
    <property type="project" value="UniProtKB-KW"/>
</dbReference>
<dbReference type="GO" id="GO:0004523">
    <property type="term" value="F:RNA-DNA hybrid ribonuclease activity"/>
    <property type="evidence" value="ECO:0007669"/>
    <property type="project" value="InterPro"/>
</dbReference>
<dbReference type="GO" id="GO:0003676">
    <property type="term" value="F:nucleic acid binding"/>
    <property type="evidence" value="ECO:0007669"/>
    <property type="project" value="InterPro"/>
</dbReference>
<keyword evidence="2" id="KW-0723">Serine/threonine-protein kinase</keyword>